<feature type="domain" description="Lon N-terminal" evidence="2">
    <location>
        <begin position="1"/>
        <end position="361"/>
    </location>
</feature>
<dbReference type="SUPFAM" id="SSF88697">
    <property type="entry name" value="PUA domain-like"/>
    <property type="match status" value="1"/>
</dbReference>
<feature type="compositionally biased region" description="Polar residues" evidence="1">
    <location>
        <begin position="200"/>
        <end position="213"/>
    </location>
</feature>
<dbReference type="GO" id="GO:0061630">
    <property type="term" value="F:ubiquitin protein ligase activity"/>
    <property type="evidence" value="ECO:0007669"/>
    <property type="project" value="TreeGrafter"/>
</dbReference>
<accession>A0A2G8STV5</accession>
<organism evidence="3 4">
    <name type="scientific">Ganoderma sinense ZZ0214-1</name>
    <dbReference type="NCBI Taxonomy" id="1077348"/>
    <lineage>
        <taxon>Eukaryota</taxon>
        <taxon>Fungi</taxon>
        <taxon>Dikarya</taxon>
        <taxon>Basidiomycota</taxon>
        <taxon>Agaricomycotina</taxon>
        <taxon>Agaricomycetes</taxon>
        <taxon>Polyporales</taxon>
        <taxon>Polyporaceae</taxon>
        <taxon>Ganoderma</taxon>
    </lineage>
</organism>
<evidence type="ECO:0000259" key="2">
    <source>
        <dbReference type="PROSITE" id="PS51787"/>
    </source>
</evidence>
<dbReference type="Proteomes" id="UP000230002">
    <property type="component" value="Unassembled WGS sequence"/>
</dbReference>
<sequence length="364" mass="40063">MVEAEERDARLDTPILICQLGFPGMPTFLHFFEPRYRLMLRRCLEAPNPCFGMIPPPRAAPSTSANGTMSTGNDYGIMLQIRNVQTFPDGRSLVETWGSWRFRVMERGMRDGYMVARIERIEDYEDELDHSAFAPLGDEAVDRAPIAAEGSAHLSATRPDGASFLEGSAGVDVASDRTAGSGRIGDRLEVGIGDVVVGMNSLSPEPSSQSATASPPLEPCTDAGVGAIEPSPLSLSRVAADDRDRVRSERAMLSSGARHQVLPQIHLHLNGKAPAARRPLTNAELMAKCHAFIEQTRQGTPWVVQQLNNNNFVQPPTDPAAFSFWMALALPIDEHEKAKLLPIRSPRLRLRLVVHWIEQLNSQW</sequence>
<dbReference type="Gene3D" id="2.30.130.40">
    <property type="entry name" value="LON domain-like"/>
    <property type="match status" value="1"/>
</dbReference>
<dbReference type="EMBL" id="AYKW01000001">
    <property type="protein sequence ID" value="PIL37190.1"/>
    <property type="molecule type" value="Genomic_DNA"/>
</dbReference>
<dbReference type="PANTHER" id="PTHR23327:SF42">
    <property type="entry name" value="LON PEPTIDASE N-TERMINAL DOMAIN AND RING FINGER PROTEIN C14F5.10C"/>
    <property type="match status" value="1"/>
</dbReference>
<evidence type="ECO:0000313" key="3">
    <source>
        <dbReference type="EMBL" id="PIL37190.1"/>
    </source>
</evidence>
<protein>
    <recommendedName>
        <fullName evidence="2">Lon N-terminal domain-containing protein</fullName>
    </recommendedName>
</protein>
<dbReference type="Gene3D" id="1.20.58.1480">
    <property type="match status" value="1"/>
</dbReference>
<dbReference type="InterPro" id="IPR015947">
    <property type="entry name" value="PUA-like_sf"/>
</dbReference>
<feature type="region of interest" description="Disordered" evidence="1">
    <location>
        <begin position="199"/>
        <end position="231"/>
    </location>
</feature>
<dbReference type="InterPro" id="IPR003111">
    <property type="entry name" value="Lon_prtase_N"/>
</dbReference>
<evidence type="ECO:0000313" key="4">
    <source>
        <dbReference type="Proteomes" id="UP000230002"/>
    </source>
</evidence>
<dbReference type="Pfam" id="PF02190">
    <property type="entry name" value="LON_substr_bdg"/>
    <property type="match status" value="1"/>
</dbReference>
<dbReference type="AlphaFoldDB" id="A0A2G8STV5"/>
<comment type="caution">
    <text evidence="3">The sequence shown here is derived from an EMBL/GenBank/DDBJ whole genome shotgun (WGS) entry which is preliminary data.</text>
</comment>
<dbReference type="STRING" id="1077348.A0A2G8STV5"/>
<evidence type="ECO:0000256" key="1">
    <source>
        <dbReference type="SAM" id="MobiDB-lite"/>
    </source>
</evidence>
<dbReference type="SMART" id="SM00464">
    <property type="entry name" value="LON"/>
    <property type="match status" value="1"/>
</dbReference>
<reference evidence="3 4" key="1">
    <citation type="journal article" date="2015" name="Sci. Rep.">
        <title>Chromosome-level genome map provides insights into diverse defense mechanisms in the medicinal fungus Ganoderma sinense.</title>
        <authorList>
            <person name="Zhu Y."/>
            <person name="Xu J."/>
            <person name="Sun C."/>
            <person name="Zhou S."/>
            <person name="Xu H."/>
            <person name="Nelson D.R."/>
            <person name="Qian J."/>
            <person name="Song J."/>
            <person name="Luo H."/>
            <person name="Xiang L."/>
            <person name="Li Y."/>
            <person name="Xu Z."/>
            <person name="Ji A."/>
            <person name="Wang L."/>
            <person name="Lu S."/>
            <person name="Hayward A."/>
            <person name="Sun W."/>
            <person name="Li X."/>
            <person name="Schwartz D.C."/>
            <person name="Wang Y."/>
            <person name="Chen S."/>
        </authorList>
    </citation>
    <scope>NUCLEOTIDE SEQUENCE [LARGE SCALE GENOMIC DNA]</scope>
    <source>
        <strain evidence="3 4">ZZ0214-1</strain>
    </source>
</reference>
<proteinExistence type="predicted"/>
<keyword evidence="4" id="KW-1185">Reference proteome</keyword>
<dbReference type="PROSITE" id="PS51787">
    <property type="entry name" value="LON_N"/>
    <property type="match status" value="1"/>
</dbReference>
<dbReference type="InterPro" id="IPR046336">
    <property type="entry name" value="Lon_prtase_N_sf"/>
</dbReference>
<dbReference type="OrthoDB" id="264917at2759"/>
<name>A0A2G8STV5_9APHY</name>
<dbReference type="PANTHER" id="PTHR23327">
    <property type="entry name" value="RING FINGER PROTEIN 127"/>
    <property type="match status" value="1"/>
</dbReference>
<gene>
    <name evidence="3" type="ORF">GSI_00883</name>
</gene>